<reference evidence="3 4" key="1">
    <citation type="journal article" date="2013" name="PLoS ONE">
        <title>Assembly-driven community genomics of a hypersaline microbial ecosystem.</title>
        <authorList>
            <person name="Podell S."/>
            <person name="Ugalde J.A."/>
            <person name="Narasingarao P."/>
            <person name="Banfield J.F."/>
            <person name="Heidelberg K.B."/>
            <person name="Allen E.E."/>
        </authorList>
    </citation>
    <scope>NUCLEOTIDE SEQUENCE [LARGE SCALE GENOMIC DNA]</scope>
    <source>
        <strain evidence="4">J07HQW2</strain>
    </source>
</reference>
<evidence type="ECO:0000313" key="3">
    <source>
        <dbReference type="EMBL" id="ERG95932.1"/>
    </source>
</evidence>
<evidence type="ECO:0000259" key="2">
    <source>
        <dbReference type="Pfam" id="PF07282"/>
    </source>
</evidence>
<protein>
    <submittedName>
        <fullName evidence="3">Transposase</fullName>
    </submittedName>
</protein>
<dbReference type="InterPro" id="IPR010095">
    <property type="entry name" value="Cas12f1-like_TNB"/>
</dbReference>
<dbReference type="AlphaFoldDB" id="U1PQA7"/>
<dbReference type="HOGENOM" id="CLU_2629652_0_0_2"/>
<sequence length="77" mass="8629">MKVPPEETTKRCAKCGGESDKLLWVQEHSCPSCDYETNRDQNVSIEAQRLGLEELGVGFECRAGTVRIRTSVGDWNI</sequence>
<gene>
    <name evidence="3" type="ORF">J07HQW2_02393</name>
</gene>
<name>U1PQA7_9EURY</name>
<dbReference type="RefSeq" id="WP_021055404.1">
    <property type="nucleotide sequence ID" value="NZ_KE356561.1"/>
</dbReference>
<dbReference type="GO" id="GO:0003677">
    <property type="term" value="F:DNA binding"/>
    <property type="evidence" value="ECO:0007669"/>
    <property type="project" value="UniProtKB-KW"/>
</dbReference>
<proteinExistence type="predicted"/>
<keyword evidence="1" id="KW-0238">DNA-binding</keyword>
<dbReference type="EMBL" id="KE356561">
    <property type="protein sequence ID" value="ERG95932.1"/>
    <property type="molecule type" value="Genomic_DNA"/>
</dbReference>
<organism evidence="3 4">
    <name type="scientific">Haloquadratum walsbyi J07HQW2</name>
    <dbReference type="NCBI Taxonomy" id="1238425"/>
    <lineage>
        <taxon>Archaea</taxon>
        <taxon>Methanobacteriati</taxon>
        <taxon>Methanobacteriota</taxon>
        <taxon>Stenosarchaea group</taxon>
        <taxon>Halobacteria</taxon>
        <taxon>Halobacteriales</taxon>
        <taxon>Haloferacaceae</taxon>
        <taxon>Haloquadratum</taxon>
    </lineage>
</organism>
<feature type="domain" description="Cas12f1-like TNB" evidence="2">
    <location>
        <begin position="2"/>
        <end position="45"/>
    </location>
</feature>
<dbReference type="STRING" id="1238425.J07HQW2_02393"/>
<dbReference type="eggNOG" id="arCOG00684">
    <property type="taxonomic scope" value="Archaea"/>
</dbReference>
<evidence type="ECO:0000313" key="4">
    <source>
        <dbReference type="Proteomes" id="UP000030710"/>
    </source>
</evidence>
<accession>U1PQA7</accession>
<dbReference type="Proteomes" id="UP000030710">
    <property type="component" value="Unassembled WGS sequence"/>
</dbReference>
<evidence type="ECO:0000256" key="1">
    <source>
        <dbReference type="ARBA" id="ARBA00023125"/>
    </source>
</evidence>
<dbReference type="Pfam" id="PF07282">
    <property type="entry name" value="Cas12f1-like_TNB"/>
    <property type="match status" value="1"/>
</dbReference>